<dbReference type="SUPFAM" id="SSF103473">
    <property type="entry name" value="MFS general substrate transporter"/>
    <property type="match status" value="1"/>
</dbReference>
<evidence type="ECO:0000256" key="5">
    <source>
        <dbReference type="ARBA" id="ARBA00022989"/>
    </source>
</evidence>
<evidence type="ECO:0000256" key="3">
    <source>
        <dbReference type="ARBA" id="ARBA00022475"/>
    </source>
</evidence>
<dbReference type="Proteomes" id="UP000501427">
    <property type="component" value="Chromosome"/>
</dbReference>
<gene>
    <name evidence="9" type="ORF">E4184_19790</name>
</gene>
<sequence length="472" mass="50867">MPDSTHMVTPAQRKWLPWLTAVGFFMQTLDGTILNTALPSMAEALGESPLQMQSVIIAYMLTVALLIPASGWLADRFGTRRVYLAAILLFTLGSLACAAANTLPMLVAARVLQGVGGALLMPIGRLAVLRVYSKHELLRVMSFVTIPGLLGPLMGPALGGWLVEVASWHWVFLINLPVGVLGFIASWYFMPDLRQHTARFDWQGFVLFSVGMVLVSVGLQGLGEHSISTGWALFALLFGLAAMASYWLYAATVAQPLFSLALFKTTTFAIGIWGNLFARLGSGAMPFLTPLFLQLGLGFSPSKAGMTMIPTVIGAMLTKTLVNKLIPRIGYRRILIGNTLTLGVMIASFYFIDNQVPHWVLLVWLAVFGAINSLQFSAMNTLTLQDLSAEHASSGNGLLSVVMQLSMSLGVAIAASLLGLFSAGQPAQASERWLGGFHLTYLCIGLMSMLAALIFAQLARDNVKEGRRQGPA</sequence>
<evidence type="ECO:0000256" key="7">
    <source>
        <dbReference type="SAM" id="Phobius"/>
    </source>
</evidence>
<dbReference type="AlphaFoldDB" id="A0A6M4YDX1"/>
<evidence type="ECO:0000256" key="4">
    <source>
        <dbReference type="ARBA" id="ARBA00022692"/>
    </source>
</evidence>
<feature type="transmembrane region" description="Helical" evidence="7">
    <location>
        <begin position="261"/>
        <end position="284"/>
    </location>
</feature>
<dbReference type="GO" id="GO:0005886">
    <property type="term" value="C:plasma membrane"/>
    <property type="evidence" value="ECO:0007669"/>
    <property type="project" value="UniProtKB-SubCell"/>
</dbReference>
<feature type="transmembrane region" description="Helical" evidence="7">
    <location>
        <begin position="334"/>
        <end position="352"/>
    </location>
</feature>
<comment type="subcellular location">
    <subcellularLocation>
        <location evidence="1">Cell membrane</location>
        <topology evidence="1">Multi-pass membrane protein</topology>
    </subcellularLocation>
</comment>
<feature type="domain" description="Major facilitator superfamily (MFS) profile" evidence="8">
    <location>
        <begin position="16"/>
        <end position="463"/>
    </location>
</feature>
<keyword evidence="2" id="KW-0813">Transport</keyword>
<feature type="transmembrane region" description="Helical" evidence="7">
    <location>
        <begin position="54"/>
        <end position="74"/>
    </location>
</feature>
<dbReference type="InterPro" id="IPR011701">
    <property type="entry name" value="MFS"/>
</dbReference>
<feature type="transmembrane region" description="Helical" evidence="7">
    <location>
        <begin position="168"/>
        <end position="190"/>
    </location>
</feature>
<dbReference type="InterPro" id="IPR036259">
    <property type="entry name" value="MFS_trans_sf"/>
</dbReference>
<feature type="transmembrane region" description="Helical" evidence="7">
    <location>
        <begin position="202"/>
        <end position="223"/>
    </location>
</feature>
<organism evidence="9 10">
    <name type="scientific">Aeromonas media</name>
    <dbReference type="NCBI Taxonomy" id="651"/>
    <lineage>
        <taxon>Bacteria</taxon>
        <taxon>Pseudomonadati</taxon>
        <taxon>Pseudomonadota</taxon>
        <taxon>Gammaproteobacteria</taxon>
        <taxon>Aeromonadales</taxon>
        <taxon>Aeromonadaceae</taxon>
        <taxon>Aeromonas</taxon>
    </lineage>
</organism>
<dbReference type="InterPro" id="IPR020846">
    <property type="entry name" value="MFS_dom"/>
</dbReference>
<protein>
    <submittedName>
        <fullName evidence="9">DHA2 family efflux MFS transporter permease subunit</fullName>
    </submittedName>
</protein>
<keyword evidence="3" id="KW-1003">Cell membrane</keyword>
<feature type="transmembrane region" description="Helical" evidence="7">
    <location>
        <begin position="439"/>
        <end position="459"/>
    </location>
</feature>
<dbReference type="Gene3D" id="1.20.1250.20">
    <property type="entry name" value="MFS general substrate transporter like domains"/>
    <property type="match status" value="2"/>
</dbReference>
<dbReference type="PANTHER" id="PTHR42718">
    <property type="entry name" value="MAJOR FACILITATOR SUPERFAMILY MULTIDRUG TRANSPORTER MFSC"/>
    <property type="match status" value="1"/>
</dbReference>
<feature type="transmembrane region" description="Helical" evidence="7">
    <location>
        <begin position="358"/>
        <end position="376"/>
    </location>
</feature>
<dbReference type="NCBIfam" id="NF007799">
    <property type="entry name" value="PRK10504.1"/>
    <property type="match status" value="1"/>
</dbReference>
<feature type="transmembrane region" description="Helical" evidence="7">
    <location>
        <begin position="81"/>
        <end position="101"/>
    </location>
</feature>
<dbReference type="PANTHER" id="PTHR42718:SF46">
    <property type="entry name" value="BLR6921 PROTEIN"/>
    <property type="match status" value="1"/>
</dbReference>
<reference evidence="9 10" key="1">
    <citation type="submission" date="2019-03" db="EMBL/GenBank/DDBJ databases">
        <title>Novel transposon Tn6433 accelerates the dissemination of tet(E) in Aeromonas from aerobic biofilm under oxytetracycline stress.</title>
        <authorList>
            <person name="Shi Y."/>
            <person name="Tian Z."/>
            <person name="Zhang Y."/>
            <person name="Zhang H."/>
            <person name="Yang M."/>
        </authorList>
    </citation>
    <scope>NUCLEOTIDE SEQUENCE [LARGE SCALE GENOMIC DNA]</scope>
    <source>
        <strain evidence="9 10">T0.1-19</strain>
    </source>
</reference>
<dbReference type="PRINTS" id="PR01036">
    <property type="entry name" value="TCRTETB"/>
</dbReference>
<keyword evidence="4 7" id="KW-0812">Transmembrane</keyword>
<evidence type="ECO:0000313" key="9">
    <source>
        <dbReference type="EMBL" id="QJT23437.1"/>
    </source>
</evidence>
<evidence type="ECO:0000313" key="10">
    <source>
        <dbReference type="Proteomes" id="UP000501427"/>
    </source>
</evidence>
<dbReference type="RefSeq" id="WP_171276926.1">
    <property type="nucleotide sequence ID" value="NZ_CAWPJG010000001.1"/>
</dbReference>
<keyword evidence="6 7" id="KW-0472">Membrane</keyword>
<feature type="transmembrane region" description="Helical" evidence="7">
    <location>
        <begin position="229"/>
        <end position="249"/>
    </location>
</feature>
<dbReference type="GO" id="GO:0022857">
    <property type="term" value="F:transmembrane transporter activity"/>
    <property type="evidence" value="ECO:0007669"/>
    <property type="project" value="InterPro"/>
</dbReference>
<dbReference type="InterPro" id="IPR004638">
    <property type="entry name" value="EmrB-like"/>
</dbReference>
<dbReference type="PROSITE" id="PS50850">
    <property type="entry name" value="MFS"/>
    <property type="match status" value="1"/>
</dbReference>
<evidence type="ECO:0000256" key="2">
    <source>
        <dbReference type="ARBA" id="ARBA00022448"/>
    </source>
</evidence>
<dbReference type="NCBIfam" id="TIGR00711">
    <property type="entry name" value="efflux_EmrB"/>
    <property type="match status" value="1"/>
</dbReference>
<feature type="transmembrane region" description="Helical" evidence="7">
    <location>
        <begin position="397"/>
        <end position="419"/>
    </location>
</feature>
<dbReference type="CDD" id="cd17503">
    <property type="entry name" value="MFS_LmrB_MDR_like"/>
    <property type="match status" value="1"/>
</dbReference>
<proteinExistence type="predicted"/>
<name>A0A6M4YDX1_AERME</name>
<evidence type="ECO:0000256" key="6">
    <source>
        <dbReference type="ARBA" id="ARBA00023136"/>
    </source>
</evidence>
<dbReference type="Pfam" id="PF07690">
    <property type="entry name" value="MFS_1"/>
    <property type="match status" value="1"/>
</dbReference>
<feature type="transmembrane region" description="Helical" evidence="7">
    <location>
        <begin position="304"/>
        <end position="322"/>
    </location>
</feature>
<feature type="transmembrane region" description="Helical" evidence="7">
    <location>
        <begin position="140"/>
        <end position="162"/>
    </location>
</feature>
<dbReference type="EMBL" id="CP038441">
    <property type="protein sequence ID" value="QJT23437.1"/>
    <property type="molecule type" value="Genomic_DNA"/>
</dbReference>
<evidence type="ECO:0000259" key="8">
    <source>
        <dbReference type="PROSITE" id="PS50850"/>
    </source>
</evidence>
<accession>A0A6M4YDX1</accession>
<keyword evidence="5 7" id="KW-1133">Transmembrane helix</keyword>
<feature type="transmembrane region" description="Helical" evidence="7">
    <location>
        <begin position="107"/>
        <end position="128"/>
    </location>
</feature>
<evidence type="ECO:0000256" key="1">
    <source>
        <dbReference type="ARBA" id="ARBA00004651"/>
    </source>
</evidence>